<keyword evidence="2" id="KW-1185">Reference proteome</keyword>
<reference evidence="1 2" key="1">
    <citation type="submission" date="2019-03" db="EMBL/GenBank/DDBJ databases">
        <title>Genomic Encyclopedia of Type Strains, Phase IV (KMG-IV): sequencing the most valuable type-strain genomes for metagenomic binning, comparative biology and taxonomic classification.</title>
        <authorList>
            <person name="Goeker M."/>
        </authorList>
    </citation>
    <scope>NUCLEOTIDE SEQUENCE [LARGE SCALE GENOMIC DNA]</scope>
    <source>
        <strain evidence="1 2">DSM 25287</strain>
    </source>
</reference>
<gene>
    <name evidence="1" type="ORF">EV699_105226</name>
</gene>
<comment type="caution">
    <text evidence="1">The sequence shown here is derived from an EMBL/GenBank/DDBJ whole genome shotgun (WGS) entry which is preliminary data.</text>
</comment>
<dbReference type="OrthoDB" id="7055931at2"/>
<dbReference type="Proteomes" id="UP000295765">
    <property type="component" value="Unassembled WGS sequence"/>
</dbReference>
<proteinExistence type="predicted"/>
<accession>A0A4R2LRY9</accession>
<organism evidence="1 2">
    <name type="scientific">Plasticicumulans lactativorans</name>
    <dbReference type="NCBI Taxonomy" id="1133106"/>
    <lineage>
        <taxon>Bacteria</taxon>
        <taxon>Pseudomonadati</taxon>
        <taxon>Pseudomonadota</taxon>
        <taxon>Gammaproteobacteria</taxon>
        <taxon>Candidatus Competibacteraceae</taxon>
        <taxon>Plasticicumulans</taxon>
    </lineage>
</organism>
<protein>
    <submittedName>
        <fullName evidence="1">Uncharacterized protein</fullName>
    </submittedName>
</protein>
<dbReference type="RefSeq" id="WP_132539863.1">
    <property type="nucleotide sequence ID" value="NZ_SLWY01000005.1"/>
</dbReference>
<dbReference type="EMBL" id="SLWY01000005">
    <property type="protein sequence ID" value="TCO82435.1"/>
    <property type="molecule type" value="Genomic_DNA"/>
</dbReference>
<name>A0A4R2LRY9_9GAMM</name>
<sequence length="420" mass="44872">MDDIRPTPPELGACSGVLTLELDLGRSRADGIPPAPLTRADASRVADAIAADLGRLVPDLTALGLVVPGALYDQTELMRPGFPLLTALEDIFRGTLRDAHFQPQLVALGSDDGRAFSLAALNPERRPGSGPLLMLPFTFVGPRERIGALAGQLENDLLQRGAASPTTRRTLETTFGVQAVNLSYATVGDLCALLKVQLESVEFGGLWELLEHAFFRREGPCDVTLPTGNRFVFDGERVWTPFFSFDDWAQVGPGADTPGDALMEGYVAWAKRQRQYLAALATYRLPVQQVLGEGGGGCTGSTLTTLHAASRLDGDYVVETVVRVEGATAEHKLLITNQFDDDVGTLAYTVAALDGAGQLLALEHHYPLSAQGLAAIADRLTRRSEHITRQVLHPGGLIVSAAGRCLESAPDGGVPAPRRH</sequence>
<evidence type="ECO:0000313" key="2">
    <source>
        <dbReference type="Proteomes" id="UP000295765"/>
    </source>
</evidence>
<evidence type="ECO:0000313" key="1">
    <source>
        <dbReference type="EMBL" id="TCO82435.1"/>
    </source>
</evidence>
<dbReference type="AlphaFoldDB" id="A0A4R2LRY9"/>